<evidence type="ECO:0000256" key="6">
    <source>
        <dbReference type="ARBA" id="ARBA00022777"/>
    </source>
</evidence>
<evidence type="ECO:0000256" key="1">
    <source>
        <dbReference type="ARBA" id="ARBA00005790"/>
    </source>
</evidence>
<evidence type="ECO:0000259" key="9">
    <source>
        <dbReference type="PROSITE" id="PS50052"/>
    </source>
</evidence>
<comment type="caution">
    <text evidence="10">The sequence shown here is derived from an EMBL/GenBank/DDBJ whole genome shotgun (WGS) entry which is preliminary data.</text>
</comment>
<dbReference type="InterPro" id="IPR008144">
    <property type="entry name" value="Guanylate_kin-like_dom"/>
</dbReference>
<dbReference type="Proteomes" id="UP000231183">
    <property type="component" value="Unassembled WGS sequence"/>
</dbReference>
<evidence type="ECO:0000256" key="8">
    <source>
        <dbReference type="ARBA" id="ARBA00030128"/>
    </source>
</evidence>
<evidence type="ECO:0000256" key="3">
    <source>
        <dbReference type="ARBA" id="ARBA00016296"/>
    </source>
</evidence>
<dbReference type="GO" id="GO:0005524">
    <property type="term" value="F:ATP binding"/>
    <property type="evidence" value="ECO:0007669"/>
    <property type="project" value="UniProtKB-KW"/>
</dbReference>
<dbReference type="InterPro" id="IPR008145">
    <property type="entry name" value="GK/Ca_channel_bsu"/>
</dbReference>
<reference evidence="11" key="1">
    <citation type="submission" date="2017-09" db="EMBL/GenBank/DDBJ databases">
        <title>Depth-based differentiation of microbial function through sediment-hosted aquifers and enrichment of novel symbionts in the deep terrestrial subsurface.</title>
        <authorList>
            <person name="Probst A.J."/>
            <person name="Ladd B."/>
            <person name="Jarett J.K."/>
            <person name="Geller-Mcgrath D.E."/>
            <person name="Sieber C.M.K."/>
            <person name="Emerson J.B."/>
            <person name="Anantharaman K."/>
            <person name="Thomas B.C."/>
            <person name="Malmstrom R."/>
            <person name="Stieglmeier M."/>
            <person name="Klingl A."/>
            <person name="Woyke T."/>
            <person name="Ryan C.M."/>
            <person name="Banfield J.F."/>
        </authorList>
    </citation>
    <scope>NUCLEOTIDE SEQUENCE [LARGE SCALE GENOMIC DNA]</scope>
</reference>
<evidence type="ECO:0000313" key="10">
    <source>
        <dbReference type="EMBL" id="PIT87666.1"/>
    </source>
</evidence>
<dbReference type="Pfam" id="PF00625">
    <property type="entry name" value="Guanylate_kin"/>
    <property type="match status" value="1"/>
</dbReference>
<dbReference type="NCBIfam" id="TIGR03263">
    <property type="entry name" value="guanyl_kin"/>
    <property type="match status" value="1"/>
</dbReference>
<dbReference type="PROSITE" id="PS50052">
    <property type="entry name" value="GUANYLATE_KINASE_2"/>
    <property type="match status" value="1"/>
</dbReference>
<dbReference type="AlphaFoldDB" id="A0A2M6W4D5"/>
<dbReference type="Gene3D" id="3.40.50.300">
    <property type="entry name" value="P-loop containing nucleotide triphosphate hydrolases"/>
    <property type="match status" value="1"/>
</dbReference>
<dbReference type="PANTHER" id="PTHR23117:SF13">
    <property type="entry name" value="GUANYLATE KINASE"/>
    <property type="match status" value="1"/>
</dbReference>
<dbReference type="EC" id="2.7.4.8" evidence="2"/>
<proteinExistence type="inferred from homology"/>
<evidence type="ECO:0000256" key="5">
    <source>
        <dbReference type="ARBA" id="ARBA00022741"/>
    </source>
</evidence>
<evidence type="ECO:0000313" key="11">
    <source>
        <dbReference type="Proteomes" id="UP000231183"/>
    </source>
</evidence>
<dbReference type="SUPFAM" id="SSF52540">
    <property type="entry name" value="P-loop containing nucleoside triphosphate hydrolases"/>
    <property type="match status" value="1"/>
</dbReference>
<protein>
    <recommendedName>
        <fullName evidence="3">Guanylate kinase</fullName>
        <ecNumber evidence="2">2.7.4.8</ecNumber>
    </recommendedName>
    <alternativeName>
        <fullName evidence="8">GMP kinase</fullName>
    </alternativeName>
</protein>
<keyword evidence="7" id="KW-0067">ATP-binding</keyword>
<keyword evidence="6 10" id="KW-0418">Kinase</keyword>
<dbReference type="GO" id="GO:0005829">
    <property type="term" value="C:cytosol"/>
    <property type="evidence" value="ECO:0007669"/>
    <property type="project" value="TreeGrafter"/>
</dbReference>
<keyword evidence="5" id="KW-0547">Nucleotide-binding</keyword>
<dbReference type="EMBL" id="PFBX01000014">
    <property type="protein sequence ID" value="PIT87666.1"/>
    <property type="molecule type" value="Genomic_DNA"/>
</dbReference>
<evidence type="ECO:0000256" key="7">
    <source>
        <dbReference type="ARBA" id="ARBA00022840"/>
    </source>
</evidence>
<dbReference type="InterPro" id="IPR001270">
    <property type="entry name" value="ClpA/B"/>
</dbReference>
<dbReference type="InterPro" id="IPR027417">
    <property type="entry name" value="P-loop_NTPase"/>
</dbReference>
<accession>A0A2M6W4D5</accession>
<gene>
    <name evidence="10" type="primary">gmk</name>
    <name evidence="10" type="ORF">COU31_01805</name>
</gene>
<evidence type="ECO:0000256" key="4">
    <source>
        <dbReference type="ARBA" id="ARBA00022679"/>
    </source>
</evidence>
<dbReference type="InterPro" id="IPR017665">
    <property type="entry name" value="Guanylate_kinase"/>
</dbReference>
<dbReference type="PRINTS" id="PR00300">
    <property type="entry name" value="CLPPROTEASEA"/>
</dbReference>
<organism evidence="10 11">
    <name type="scientific">Candidatus Magasanikbacteria bacterium CG10_big_fil_rev_8_21_14_0_10_40_10</name>
    <dbReference type="NCBI Taxonomy" id="1974648"/>
    <lineage>
        <taxon>Bacteria</taxon>
        <taxon>Candidatus Magasanikiibacteriota</taxon>
    </lineage>
</organism>
<evidence type="ECO:0000256" key="2">
    <source>
        <dbReference type="ARBA" id="ARBA00012961"/>
    </source>
</evidence>
<name>A0A2M6W4D5_9BACT</name>
<dbReference type="SMART" id="SM00072">
    <property type="entry name" value="GuKc"/>
    <property type="match status" value="1"/>
</dbReference>
<feature type="domain" description="Guanylate kinase-like" evidence="9">
    <location>
        <begin position="2"/>
        <end position="182"/>
    </location>
</feature>
<comment type="similarity">
    <text evidence="1">Belongs to the guanylate kinase family.</text>
</comment>
<dbReference type="PANTHER" id="PTHR23117">
    <property type="entry name" value="GUANYLATE KINASE-RELATED"/>
    <property type="match status" value="1"/>
</dbReference>
<dbReference type="CDD" id="cd00071">
    <property type="entry name" value="GMPK"/>
    <property type="match status" value="1"/>
</dbReference>
<dbReference type="Gene3D" id="3.30.63.10">
    <property type="entry name" value="Guanylate Kinase phosphate binding domain"/>
    <property type="match status" value="1"/>
</dbReference>
<sequence length="211" mass="24308">MRPVIIICGPAGVGKTTVAKALLKTFPSLRASVTFTTRQPRRKSTEDKKMYYVSVPEFLRRRDQGEFLEWALVHGDYYGTHKVEIQRILKNHPIIFNIDVQGAEQLKKIFGKQCTTIFLLPQNHEQMVDHIKNRGEMTQGSFRARLKSAEIELAKKNHFDHQIINAESKLSQTIDKIAKIIKPILLNKRQPKPTAKRLNVWPAKTLTKNQK</sequence>
<keyword evidence="4" id="KW-0808">Transferase</keyword>
<dbReference type="GO" id="GO:0004385">
    <property type="term" value="F:GMP kinase activity"/>
    <property type="evidence" value="ECO:0007669"/>
    <property type="project" value="UniProtKB-EC"/>
</dbReference>